<dbReference type="GeneID" id="110785260"/>
<reference evidence="3" key="2">
    <citation type="submission" date="2025-08" db="UniProtKB">
        <authorList>
            <consortium name="RefSeq"/>
        </authorList>
    </citation>
    <scope>IDENTIFICATION</scope>
    <source>
        <tissue evidence="3">Leaf</tissue>
    </source>
</reference>
<dbReference type="Proteomes" id="UP000813463">
    <property type="component" value="Chromosome 3"/>
</dbReference>
<sequence>MGEVGSCSLCEKQELGGLQSIYGRLAASWAMKYTLPKNRVTIWLALQDRLKTKERLHRYGVTIDETCALCGHDTESSAHLFFNCHFSKECSSMVLPWLGFNTSRNNLFTLLKWIHRYCKKSFTRKVTYAAVACTVYQIWKARNLAIWEQFVPSIACIVKTIQYTVKHRVMSILSQKVRARDREWLLAFLSFEGVLPRRFASPLSELFVGV</sequence>
<dbReference type="InterPro" id="IPR026960">
    <property type="entry name" value="RVT-Znf"/>
</dbReference>
<dbReference type="AlphaFoldDB" id="A0A9R0IA84"/>
<accession>A0A9R0IA84</accession>
<dbReference type="RefSeq" id="XP_021845402.2">
    <property type="nucleotide sequence ID" value="XM_021989710.2"/>
</dbReference>
<dbReference type="PANTHER" id="PTHR33116:SF84">
    <property type="entry name" value="RNA-DIRECTED DNA POLYMERASE"/>
    <property type="match status" value="1"/>
</dbReference>
<organism evidence="2 3">
    <name type="scientific">Spinacia oleracea</name>
    <name type="common">Spinach</name>
    <dbReference type="NCBI Taxonomy" id="3562"/>
    <lineage>
        <taxon>Eukaryota</taxon>
        <taxon>Viridiplantae</taxon>
        <taxon>Streptophyta</taxon>
        <taxon>Embryophyta</taxon>
        <taxon>Tracheophyta</taxon>
        <taxon>Spermatophyta</taxon>
        <taxon>Magnoliopsida</taxon>
        <taxon>eudicotyledons</taxon>
        <taxon>Gunneridae</taxon>
        <taxon>Pentapetalae</taxon>
        <taxon>Caryophyllales</taxon>
        <taxon>Chenopodiaceae</taxon>
        <taxon>Chenopodioideae</taxon>
        <taxon>Anserineae</taxon>
        <taxon>Spinacia</taxon>
    </lineage>
</organism>
<proteinExistence type="predicted"/>
<dbReference type="PANTHER" id="PTHR33116">
    <property type="entry name" value="REVERSE TRANSCRIPTASE ZINC-BINDING DOMAIN-CONTAINING PROTEIN-RELATED-RELATED"/>
    <property type="match status" value="1"/>
</dbReference>
<keyword evidence="2" id="KW-1185">Reference proteome</keyword>
<protein>
    <recommendedName>
        <fullName evidence="1">Reverse transcriptase zinc-binding domain-containing protein</fullName>
    </recommendedName>
</protein>
<dbReference type="Pfam" id="PF13966">
    <property type="entry name" value="zf-RVT"/>
    <property type="match status" value="1"/>
</dbReference>
<reference evidence="2" key="1">
    <citation type="journal article" date="2021" name="Nat. Commun.">
        <title>Genomic analyses provide insights into spinach domestication and the genetic basis of agronomic traits.</title>
        <authorList>
            <person name="Cai X."/>
            <person name="Sun X."/>
            <person name="Xu C."/>
            <person name="Sun H."/>
            <person name="Wang X."/>
            <person name="Ge C."/>
            <person name="Zhang Z."/>
            <person name="Wang Q."/>
            <person name="Fei Z."/>
            <person name="Jiao C."/>
            <person name="Wang Q."/>
        </authorList>
    </citation>
    <scope>NUCLEOTIDE SEQUENCE [LARGE SCALE GENOMIC DNA]</scope>
    <source>
        <strain evidence="2">cv. Varoflay</strain>
    </source>
</reference>
<name>A0A9R0IA84_SPIOL</name>
<dbReference type="KEGG" id="soe:110785260"/>
<gene>
    <name evidence="3" type="primary">LOC110785260</name>
</gene>
<evidence type="ECO:0000313" key="2">
    <source>
        <dbReference type="Proteomes" id="UP000813463"/>
    </source>
</evidence>
<evidence type="ECO:0000313" key="3">
    <source>
        <dbReference type="RefSeq" id="XP_021845402.2"/>
    </source>
</evidence>
<feature type="domain" description="Reverse transcriptase zinc-binding" evidence="1">
    <location>
        <begin position="29"/>
        <end position="89"/>
    </location>
</feature>
<evidence type="ECO:0000259" key="1">
    <source>
        <dbReference type="Pfam" id="PF13966"/>
    </source>
</evidence>